<sequence length="58" mass="7128">MEKHTDSLFGEVLVTISQFITIIIIILIFIFIVKFYRRYMFYLRKKIELIEKKLNKDN</sequence>
<proteinExistence type="predicted"/>
<feature type="transmembrane region" description="Helical" evidence="1">
    <location>
        <begin position="12"/>
        <end position="36"/>
    </location>
</feature>
<evidence type="ECO:0000256" key="1">
    <source>
        <dbReference type="SAM" id="Phobius"/>
    </source>
</evidence>
<dbReference type="EMBL" id="JAVDQA010000001">
    <property type="protein sequence ID" value="MDR6300012.1"/>
    <property type="molecule type" value="Genomic_DNA"/>
</dbReference>
<keyword evidence="1" id="KW-1133">Transmembrane helix</keyword>
<reference evidence="2 3" key="1">
    <citation type="submission" date="2023-07" db="EMBL/GenBank/DDBJ databases">
        <title>Genomic Encyclopedia of Type Strains, Phase IV (KMG-IV): sequencing the most valuable type-strain genomes for metagenomic binning, comparative biology and taxonomic classification.</title>
        <authorList>
            <person name="Goeker M."/>
        </authorList>
    </citation>
    <scope>NUCLEOTIDE SEQUENCE [LARGE SCALE GENOMIC DNA]</scope>
    <source>
        <strain evidence="2 3">DSM 102814</strain>
    </source>
</reference>
<dbReference type="Proteomes" id="UP001257659">
    <property type="component" value="Unassembled WGS sequence"/>
</dbReference>
<evidence type="ECO:0000313" key="3">
    <source>
        <dbReference type="Proteomes" id="UP001257659"/>
    </source>
</evidence>
<gene>
    <name evidence="2" type="ORF">GGR31_000628</name>
</gene>
<keyword evidence="1" id="KW-0472">Membrane</keyword>
<comment type="caution">
    <text evidence="2">The sequence shown here is derived from an EMBL/GenBank/DDBJ whole genome shotgun (WGS) entry which is preliminary data.</text>
</comment>
<evidence type="ECO:0000313" key="2">
    <source>
        <dbReference type="EMBL" id="MDR6300012.1"/>
    </source>
</evidence>
<name>A0ABU1K4R7_9FLAO</name>
<protein>
    <submittedName>
        <fullName evidence="2">Heme/copper-type cytochrome/quinol oxidase subunit 2</fullName>
    </submittedName>
</protein>
<keyword evidence="3" id="KW-1185">Reference proteome</keyword>
<organism evidence="2 3">
    <name type="scientific">Mesonia maritima</name>
    <dbReference type="NCBI Taxonomy" id="1793873"/>
    <lineage>
        <taxon>Bacteria</taxon>
        <taxon>Pseudomonadati</taxon>
        <taxon>Bacteroidota</taxon>
        <taxon>Flavobacteriia</taxon>
        <taxon>Flavobacteriales</taxon>
        <taxon>Flavobacteriaceae</taxon>
        <taxon>Mesonia</taxon>
    </lineage>
</organism>
<keyword evidence="1" id="KW-0812">Transmembrane</keyword>
<accession>A0ABU1K4R7</accession>